<dbReference type="PANTHER" id="PTHR37954">
    <property type="entry name" value="BLL4979 PROTEIN"/>
    <property type="match status" value="1"/>
</dbReference>
<evidence type="ECO:0000313" key="2">
    <source>
        <dbReference type="Proteomes" id="UP000295064"/>
    </source>
</evidence>
<dbReference type="PANTHER" id="PTHR37954:SF3">
    <property type="entry name" value="DUF169 DOMAIN-CONTAINING PROTEIN"/>
    <property type="match status" value="1"/>
</dbReference>
<organism evidence="1 2">
    <name type="scientific">Halanaerobium saccharolyticum</name>
    <dbReference type="NCBI Taxonomy" id="43595"/>
    <lineage>
        <taxon>Bacteria</taxon>
        <taxon>Bacillati</taxon>
        <taxon>Bacillota</taxon>
        <taxon>Clostridia</taxon>
        <taxon>Halanaerobiales</taxon>
        <taxon>Halanaerobiaceae</taxon>
        <taxon>Halanaerobium</taxon>
    </lineage>
</organism>
<protein>
    <submittedName>
        <fullName evidence="1">Uncharacterized protein (DUF169 family)</fullName>
    </submittedName>
</protein>
<accession>A0A4R6LSA6</accession>
<sequence length="268" mass="30061">MNYSRIVTKINSVLEMKRKLVGVRFIFNEEGFAETNAPQPKSKMSYCRMVRKASTGGKMKVNFDNFGCFAGARALGIVEVDKGYAAGLYYDGCGLYQDLPTAKEATNNISICNHSAYGLEIKPLAEFDIDPQIIIIITNPFNAMRLVQGYTYNYGPYSAFKMMGNQAICSECTAYPYETNNISFSLLCAGARRNGFEKDEVGIGITANKFRGMVDGLFSTVTPVENNKNKKVIEKKLKENKISDISITYNHSYGDKLHRYDSNLFFKK</sequence>
<dbReference type="InterPro" id="IPR003748">
    <property type="entry name" value="DUF169"/>
</dbReference>
<dbReference type="EMBL" id="SNWX01000010">
    <property type="protein sequence ID" value="TDO90114.1"/>
    <property type="molecule type" value="Genomic_DNA"/>
</dbReference>
<dbReference type="Proteomes" id="UP000295064">
    <property type="component" value="Unassembled WGS sequence"/>
</dbReference>
<gene>
    <name evidence="1" type="ORF">DFR79_11073</name>
</gene>
<name>A0A4R6LSA6_9FIRM</name>
<dbReference type="AlphaFoldDB" id="A0A4R6LSA6"/>
<reference evidence="1 2" key="1">
    <citation type="submission" date="2019-03" db="EMBL/GenBank/DDBJ databases">
        <title>Subsurface microbial communities from deep shales in Ohio and West Virginia, USA.</title>
        <authorList>
            <person name="Wrighton K."/>
        </authorList>
    </citation>
    <scope>NUCLEOTIDE SEQUENCE [LARGE SCALE GENOMIC DNA]</scope>
    <source>
        <strain evidence="1 2">MA284_T2</strain>
    </source>
</reference>
<evidence type="ECO:0000313" key="1">
    <source>
        <dbReference type="EMBL" id="TDO90114.1"/>
    </source>
</evidence>
<proteinExistence type="predicted"/>
<dbReference type="RefSeq" id="WP_133514975.1">
    <property type="nucleotide sequence ID" value="NZ_SNWX01000010.1"/>
</dbReference>
<dbReference type="OrthoDB" id="378658at2"/>
<dbReference type="Pfam" id="PF02596">
    <property type="entry name" value="DUF169"/>
    <property type="match status" value="1"/>
</dbReference>
<comment type="caution">
    <text evidence="1">The sequence shown here is derived from an EMBL/GenBank/DDBJ whole genome shotgun (WGS) entry which is preliminary data.</text>
</comment>